<organism evidence="1 2">
    <name type="scientific">Gossypium arboreum</name>
    <name type="common">Tree cotton</name>
    <name type="synonym">Gossypium nanking</name>
    <dbReference type="NCBI Taxonomy" id="29729"/>
    <lineage>
        <taxon>Eukaryota</taxon>
        <taxon>Viridiplantae</taxon>
        <taxon>Streptophyta</taxon>
        <taxon>Embryophyta</taxon>
        <taxon>Tracheophyta</taxon>
        <taxon>Spermatophyta</taxon>
        <taxon>Magnoliopsida</taxon>
        <taxon>eudicotyledons</taxon>
        <taxon>Gunneridae</taxon>
        <taxon>Pentapetalae</taxon>
        <taxon>rosids</taxon>
        <taxon>malvids</taxon>
        <taxon>Malvales</taxon>
        <taxon>Malvaceae</taxon>
        <taxon>Malvoideae</taxon>
        <taxon>Gossypium</taxon>
    </lineage>
</organism>
<reference evidence="2" key="1">
    <citation type="submission" date="2014-09" db="EMBL/GenBank/DDBJ databases">
        <authorList>
            <person name="Mudge J."/>
            <person name="Ramaraj T."/>
            <person name="Lindquist I.E."/>
            <person name="Bharti A.K."/>
            <person name="Sundararajan A."/>
            <person name="Cameron C.T."/>
            <person name="Woodward J.E."/>
            <person name="May G.D."/>
            <person name="Brubaker C."/>
            <person name="Broadhvest J."/>
            <person name="Wilkins T.A."/>
        </authorList>
    </citation>
    <scope>NUCLEOTIDE SEQUENCE</scope>
    <source>
        <strain evidence="2">cv. AKA8401</strain>
    </source>
</reference>
<accession>A0A0B0NTN0</accession>
<keyword evidence="2" id="KW-1185">Reference proteome</keyword>
<evidence type="ECO:0000313" key="1">
    <source>
        <dbReference type="EMBL" id="KHG17853.1"/>
    </source>
</evidence>
<sequence>MCLRLKRLASKKTLLAMTVGLYCFSSGSVLNMRHIGIECWMK</sequence>
<protein>
    <submittedName>
        <fullName evidence="1">Uncharacterized protein</fullName>
    </submittedName>
</protein>
<proteinExistence type="predicted"/>
<dbReference type="EMBL" id="KN409194">
    <property type="protein sequence ID" value="KHG17853.1"/>
    <property type="molecule type" value="Genomic_DNA"/>
</dbReference>
<dbReference type="Proteomes" id="UP000032142">
    <property type="component" value="Unassembled WGS sequence"/>
</dbReference>
<name>A0A0B0NTN0_GOSAR</name>
<dbReference type="AlphaFoldDB" id="A0A0B0NTN0"/>
<gene>
    <name evidence="1" type="ORF">F383_22257</name>
</gene>
<evidence type="ECO:0000313" key="2">
    <source>
        <dbReference type="Proteomes" id="UP000032142"/>
    </source>
</evidence>